<feature type="region of interest" description="Disordered" evidence="1">
    <location>
        <begin position="1"/>
        <end position="23"/>
    </location>
</feature>
<evidence type="ECO:0000313" key="3">
    <source>
        <dbReference type="Proteomes" id="UP000472265"/>
    </source>
</evidence>
<evidence type="ECO:0000313" key="2">
    <source>
        <dbReference type="Ensembl" id="ENSSAUP00010053352.1"/>
    </source>
</evidence>
<evidence type="ECO:0000256" key="1">
    <source>
        <dbReference type="SAM" id="MobiDB-lite"/>
    </source>
</evidence>
<accession>A0A671XSU7</accession>
<dbReference type="InParanoid" id="A0A671XSU7"/>
<organism evidence="2 3">
    <name type="scientific">Sparus aurata</name>
    <name type="common">Gilthead sea bream</name>
    <dbReference type="NCBI Taxonomy" id="8175"/>
    <lineage>
        <taxon>Eukaryota</taxon>
        <taxon>Metazoa</taxon>
        <taxon>Chordata</taxon>
        <taxon>Craniata</taxon>
        <taxon>Vertebrata</taxon>
        <taxon>Euteleostomi</taxon>
        <taxon>Actinopterygii</taxon>
        <taxon>Neopterygii</taxon>
        <taxon>Teleostei</taxon>
        <taxon>Neoteleostei</taxon>
        <taxon>Acanthomorphata</taxon>
        <taxon>Eupercaria</taxon>
        <taxon>Spariformes</taxon>
        <taxon>Sparidae</taxon>
        <taxon>Sparus</taxon>
    </lineage>
</organism>
<dbReference type="OMA" id="XIENINE"/>
<reference evidence="2" key="3">
    <citation type="submission" date="2025-09" db="UniProtKB">
        <authorList>
            <consortium name="Ensembl"/>
        </authorList>
    </citation>
    <scope>IDENTIFICATION</scope>
</reference>
<name>A0A671XSU7_SPAAU</name>
<dbReference type="PANTHER" id="PTHR28398">
    <property type="entry name" value="SYNAPTONEMAL COMPLEX CENTRAL ELEMENT PROTEIN 2"/>
    <property type="match status" value="1"/>
</dbReference>
<keyword evidence="3" id="KW-1185">Reference proteome</keyword>
<sequence>SNMDYSFAELPSTSQSFPKSRHEDSEMVTWNHINKSPNILKIVTAHLCSVIKKEFRWEPHSTCMHVTIYCSSSIDDIRRRVQDLVEEINDSRTSDQKVMDGFEEKLMKKVPEMCQQMKELMYSVYEENSNKMEGKLQELFEVLERCTKLNKELVEANQALSGLREALAVSQTPEP</sequence>
<dbReference type="GO" id="GO:0007130">
    <property type="term" value="P:synaptonemal complex assembly"/>
    <property type="evidence" value="ECO:0007669"/>
    <property type="project" value="InterPro"/>
</dbReference>
<reference evidence="2" key="1">
    <citation type="submission" date="2021-04" db="EMBL/GenBank/DDBJ databases">
        <authorList>
            <consortium name="Wellcome Sanger Institute Data Sharing"/>
        </authorList>
    </citation>
    <scope>NUCLEOTIDE SEQUENCE [LARGE SCALE GENOMIC DNA]</scope>
</reference>
<dbReference type="Ensembl" id="ENSSAUT00010056070.1">
    <property type="protein sequence ID" value="ENSSAUP00010053352.1"/>
    <property type="gene ID" value="ENSSAUG00010022073.1"/>
</dbReference>
<protein>
    <submittedName>
        <fullName evidence="2">Synaptonemal complex central element protein 2</fullName>
    </submittedName>
</protein>
<dbReference type="GeneTree" id="ENSGT00940000168682"/>
<dbReference type="PANTHER" id="PTHR28398:SF1">
    <property type="entry name" value="SYNAPTONEMAL COMPLEX CENTRAL ELEMENT PROTEIN 2"/>
    <property type="match status" value="1"/>
</dbReference>
<proteinExistence type="predicted"/>
<reference evidence="2" key="2">
    <citation type="submission" date="2025-08" db="UniProtKB">
        <authorList>
            <consortium name="Ensembl"/>
        </authorList>
    </citation>
    <scope>IDENTIFICATION</scope>
</reference>
<dbReference type="GO" id="GO:0000801">
    <property type="term" value="C:central element"/>
    <property type="evidence" value="ECO:0007669"/>
    <property type="project" value="InterPro"/>
</dbReference>
<dbReference type="FunCoup" id="A0A671XSU7">
    <property type="interactions" value="4"/>
</dbReference>
<dbReference type="Proteomes" id="UP000472265">
    <property type="component" value="Chromosome 1"/>
</dbReference>
<dbReference type="AlphaFoldDB" id="A0A671XSU7"/>
<dbReference type="InterPro" id="IPR034609">
    <property type="entry name" value="Syce2"/>
</dbReference>